<name>A0A485LMS9_9STRA</name>
<gene>
    <name evidence="2" type="primary">Aste57867_22768</name>
    <name evidence="1" type="ORF">As57867_022698</name>
    <name evidence="2" type="ORF">ASTE57867_22768</name>
</gene>
<organism evidence="2 3">
    <name type="scientific">Aphanomyces stellatus</name>
    <dbReference type="NCBI Taxonomy" id="120398"/>
    <lineage>
        <taxon>Eukaryota</taxon>
        <taxon>Sar</taxon>
        <taxon>Stramenopiles</taxon>
        <taxon>Oomycota</taxon>
        <taxon>Saprolegniomycetes</taxon>
        <taxon>Saprolegniales</taxon>
        <taxon>Verrucalvaceae</taxon>
        <taxon>Aphanomyces</taxon>
    </lineage>
</organism>
<dbReference type="AlphaFoldDB" id="A0A485LMS9"/>
<dbReference type="EMBL" id="VJMH01007187">
    <property type="protein sequence ID" value="KAF0685314.1"/>
    <property type="molecule type" value="Genomic_DNA"/>
</dbReference>
<evidence type="ECO:0000313" key="1">
    <source>
        <dbReference type="EMBL" id="KAF0685314.1"/>
    </source>
</evidence>
<reference evidence="1" key="2">
    <citation type="submission" date="2019-06" db="EMBL/GenBank/DDBJ databases">
        <title>Genomics analysis of Aphanomyces spp. identifies a new class of oomycete effector associated with host adaptation.</title>
        <authorList>
            <person name="Gaulin E."/>
        </authorList>
    </citation>
    <scope>NUCLEOTIDE SEQUENCE</scope>
    <source>
        <strain evidence="1">CBS 578.67</strain>
    </source>
</reference>
<accession>A0A485LMS9</accession>
<dbReference type="EMBL" id="CAADRA010007213">
    <property type="protein sequence ID" value="VFT99421.1"/>
    <property type="molecule type" value="Genomic_DNA"/>
</dbReference>
<evidence type="ECO:0000313" key="2">
    <source>
        <dbReference type="EMBL" id="VFT99421.1"/>
    </source>
</evidence>
<keyword evidence="3" id="KW-1185">Reference proteome</keyword>
<protein>
    <submittedName>
        <fullName evidence="2">Aste57867_22768 protein</fullName>
    </submittedName>
</protein>
<sequence length="125" mass="14060">MRRHLALGTVAKIATSTDINLSLLHAYPKTQDAAITLQRTLRHSVTLWVTWHNLNTNVPDTKRIVSLYPAHDALRFVADAIQDDCLRQGIEPTLRNLQLRKASFHVAASPCAVTIRYMTKHISGH</sequence>
<evidence type="ECO:0000313" key="3">
    <source>
        <dbReference type="Proteomes" id="UP000332933"/>
    </source>
</evidence>
<dbReference type="Proteomes" id="UP000332933">
    <property type="component" value="Unassembled WGS sequence"/>
</dbReference>
<proteinExistence type="predicted"/>
<reference evidence="2 3" key="1">
    <citation type="submission" date="2019-03" db="EMBL/GenBank/DDBJ databases">
        <authorList>
            <person name="Gaulin E."/>
            <person name="Dumas B."/>
        </authorList>
    </citation>
    <scope>NUCLEOTIDE SEQUENCE [LARGE SCALE GENOMIC DNA]</scope>
    <source>
        <strain evidence="2">CBS 568.67</strain>
    </source>
</reference>